<dbReference type="Proteomes" id="UP000249725">
    <property type="component" value="Unassembled WGS sequence"/>
</dbReference>
<feature type="chain" id="PRO_5016296644" evidence="1">
    <location>
        <begin position="24"/>
        <end position="190"/>
    </location>
</feature>
<dbReference type="RefSeq" id="WP_111514215.1">
    <property type="nucleotide sequence ID" value="NZ_QFYR01000001.1"/>
</dbReference>
<evidence type="ECO:0000313" key="3">
    <source>
        <dbReference type="Proteomes" id="UP000249725"/>
    </source>
</evidence>
<gene>
    <name evidence="2" type="ORF">DJ018_07540</name>
</gene>
<dbReference type="EMBL" id="QFYR01000001">
    <property type="protein sequence ID" value="RAK57764.1"/>
    <property type="molecule type" value="Genomic_DNA"/>
</dbReference>
<proteinExistence type="predicted"/>
<dbReference type="OrthoDB" id="7189816at2"/>
<accession>A0A328AW19</accession>
<organism evidence="2 3">
    <name type="scientific">Phenylobacterium deserti</name>
    <dbReference type="NCBI Taxonomy" id="1914756"/>
    <lineage>
        <taxon>Bacteria</taxon>
        <taxon>Pseudomonadati</taxon>
        <taxon>Pseudomonadota</taxon>
        <taxon>Alphaproteobacteria</taxon>
        <taxon>Caulobacterales</taxon>
        <taxon>Caulobacteraceae</taxon>
        <taxon>Phenylobacterium</taxon>
    </lineage>
</organism>
<keyword evidence="1" id="KW-0732">Signal</keyword>
<keyword evidence="3" id="KW-1185">Reference proteome</keyword>
<name>A0A328AW19_9CAUL</name>
<evidence type="ECO:0000313" key="2">
    <source>
        <dbReference type="EMBL" id="RAK57764.1"/>
    </source>
</evidence>
<dbReference type="AlphaFoldDB" id="A0A328AW19"/>
<reference evidence="3" key="1">
    <citation type="submission" date="2018-05" db="EMBL/GenBank/DDBJ databases">
        <authorList>
            <person name="Li X."/>
        </authorList>
    </citation>
    <scope>NUCLEOTIDE SEQUENCE [LARGE SCALE GENOMIC DNA]</scope>
    <source>
        <strain evidence="3">YIM 73061</strain>
    </source>
</reference>
<protein>
    <submittedName>
        <fullName evidence="2">Uncharacterized protein</fullName>
    </submittedName>
</protein>
<evidence type="ECO:0000256" key="1">
    <source>
        <dbReference type="SAM" id="SignalP"/>
    </source>
</evidence>
<feature type="signal peptide" evidence="1">
    <location>
        <begin position="1"/>
        <end position="23"/>
    </location>
</feature>
<comment type="caution">
    <text evidence="2">The sequence shown here is derived from an EMBL/GenBank/DDBJ whole genome shotgun (WGS) entry which is preliminary data.</text>
</comment>
<sequence>MRATQVGALGFAAALLAAGPAATQDGHNAWLWLTLTQSSLSPGLDRTDVALVTRVTNKGGAFFFILERREMVTRGRANTVKHQWVDGRTCAALSEVVQSASDLPPARINPPNSPPNRITFHVATTTLSGPSGSSWMDRVSRTDLMGPNYAWWEKSKARLKDCWQNEPPMVGGKPPESALGTDRAARALLH</sequence>